<dbReference type="PROSITE" id="PS50880">
    <property type="entry name" value="TOPRIM"/>
    <property type="match status" value="1"/>
</dbReference>
<dbReference type="CDD" id="cd16928">
    <property type="entry name" value="HATPase_GyrB-like"/>
    <property type="match status" value="1"/>
</dbReference>
<dbReference type="PRINTS" id="PR01159">
    <property type="entry name" value="DNAGYRASEB"/>
</dbReference>
<dbReference type="PRINTS" id="PR00418">
    <property type="entry name" value="TPI2FAMILY"/>
</dbReference>
<dbReference type="Gene3D" id="3.40.50.670">
    <property type="match status" value="1"/>
</dbReference>
<dbReference type="InterPro" id="IPR013760">
    <property type="entry name" value="Topo_IIA-like_dom_sf"/>
</dbReference>
<dbReference type="CDD" id="cd00822">
    <property type="entry name" value="TopoII_Trans_DNA_gyrase"/>
    <property type="match status" value="1"/>
</dbReference>
<dbReference type="SUPFAM" id="SSF56719">
    <property type="entry name" value="Type II DNA topoisomerase"/>
    <property type="match status" value="1"/>
</dbReference>
<dbReference type="InterPro" id="IPR013759">
    <property type="entry name" value="Topo_IIA_B_C"/>
</dbReference>
<dbReference type="GO" id="GO:0034335">
    <property type="term" value="F:DNA negative supercoiling activity"/>
    <property type="evidence" value="ECO:0007669"/>
    <property type="project" value="UniProtKB-ARBA"/>
</dbReference>
<comment type="subunit">
    <text evidence="10">Heterotetramer, composed of two GyrA and two GyrB chains. In the heterotetramer, GyrA contains the active site tyrosine that forms a transient covalent intermediate with DNA, while GyrB binds cofactors and catalyzes ATP hydrolysis.</text>
</comment>
<evidence type="ECO:0000256" key="8">
    <source>
        <dbReference type="ARBA" id="ARBA00023125"/>
    </source>
</evidence>
<organism evidence="13 14">
    <name type="scientific">Kribbella jejuensis</name>
    <dbReference type="NCBI Taxonomy" id="236068"/>
    <lineage>
        <taxon>Bacteria</taxon>
        <taxon>Bacillati</taxon>
        <taxon>Actinomycetota</taxon>
        <taxon>Actinomycetes</taxon>
        <taxon>Propionibacteriales</taxon>
        <taxon>Kribbellaceae</taxon>
        <taxon>Kribbella</taxon>
    </lineage>
</organism>
<protein>
    <recommendedName>
        <fullName evidence="10">DNA gyrase subunit B</fullName>
        <ecNumber evidence="10">5.6.2.2</ecNumber>
    </recommendedName>
</protein>
<dbReference type="Gene3D" id="3.30.565.10">
    <property type="entry name" value="Histidine kinase-like ATPase, C-terminal domain"/>
    <property type="match status" value="1"/>
</dbReference>
<dbReference type="NCBIfam" id="NF004189">
    <property type="entry name" value="PRK05644.1"/>
    <property type="match status" value="1"/>
</dbReference>
<evidence type="ECO:0000259" key="12">
    <source>
        <dbReference type="PROSITE" id="PS50880"/>
    </source>
</evidence>
<dbReference type="GO" id="GO:0005524">
    <property type="term" value="F:ATP binding"/>
    <property type="evidence" value="ECO:0007669"/>
    <property type="project" value="UniProtKB-UniRule"/>
</dbReference>
<feature type="binding site" evidence="10">
    <location>
        <position position="547"/>
    </location>
    <ligand>
        <name>Mg(2+)</name>
        <dbReference type="ChEBI" id="CHEBI:18420"/>
        <label>1</label>
        <note>catalytic</note>
    </ligand>
</feature>
<dbReference type="GO" id="GO:0046872">
    <property type="term" value="F:metal ion binding"/>
    <property type="evidence" value="ECO:0007669"/>
    <property type="project" value="UniProtKB-KW"/>
</dbReference>
<dbReference type="SUPFAM" id="SSF55874">
    <property type="entry name" value="ATPase domain of HSP90 chaperone/DNA topoisomerase II/histidine kinase"/>
    <property type="match status" value="1"/>
</dbReference>
<evidence type="ECO:0000313" key="13">
    <source>
        <dbReference type="EMBL" id="TQJ18988.1"/>
    </source>
</evidence>
<feature type="site" description="Interaction with DNA" evidence="10">
    <location>
        <position position="499"/>
    </location>
</feature>
<gene>
    <name evidence="10" type="primary">gyrB</name>
    <name evidence="13" type="ORF">FB475_3142</name>
</gene>
<keyword evidence="6 10" id="KW-0460">Magnesium</keyword>
<keyword evidence="4 10" id="KW-0547">Nucleotide-binding</keyword>
<evidence type="ECO:0000256" key="9">
    <source>
        <dbReference type="ARBA" id="ARBA00023235"/>
    </source>
</evidence>
<feature type="region of interest" description="Disordered" evidence="11">
    <location>
        <begin position="1"/>
        <end position="26"/>
    </location>
</feature>
<evidence type="ECO:0000256" key="2">
    <source>
        <dbReference type="ARBA" id="ARBA00010708"/>
    </source>
</evidence>
<evidence type="ECO:0000256" key="4">
    <source>
        <dbReference type="ARBA" id="ARBA00022741"/>
    </source>
</evidence>
<keyword evidence="3 10" id="KW-0479">Metal-binding</keyword>
<dbReference type="SUPFAM" id="SSF54211">
    <property type="entry name" value="Ribosomal protein S5 domain 2-like"/>
    <property type="match status" value="1"/>
</dbReference>
<comment type="cofactor">
    <cofactor evidence="10">
        <name>Mg(2+)</name>
        <dbReference type="ChEBI" id="CHEBI:18420"/>
    </cofactor>
    <cofactor evidence="10">
        <name>Mn(2+)</name>
        <dbReference type="ChEBI" id="CHEBI:29035"/>
    </cofactor>
    <cofactor evidence="10">
        <name>Ca(2+)</name>
        <dbReference type="ChEBI" id="CHEBI:29108"/>
    </cofactor>
    <text evidence="10">Binds two Mg(2+) per subunit. The magnesium ions form salt bridges with both the protein and the DNA. Can also accept other divalent metal cations, such as Mn(2+) or Ca(2+).</text>
</comment>
<evidence type="ECO:0000313" key="14">
    <source>
        <dbReference type="Proteomes" id="UP000316298"/>
    </source>
</evidence>
<dbReference type="NCBIfam" id="TIGR01059">
    <property type="entry name" value="gyrB"/>
    <property type="match status" value="1"/>
</dbReference>
<dbReference type="PANTHER" id="PTHR45866">
    <property type="entry name" value="DNA GYRASE/TOPOISOMERASE SUBUNIT B"/>
    <property type="match status" value="1"/>
</dbReference>
<feature type="site" description="Interaction with DNA" evidence="10">
    <location>
        <position position="502"/>
    </location>
</feature>
<keyword evidence="7 10" id="KW-0799">Topoisomerase</keyword>
<dbReference type="Pfam" id="PF02518">
    <property type="entry name" value="HATPase_c"/>
    <property type="match status" value="1"/>
</dbReference>
<reference evidence="13 14" key="1">
    <citation type="submission" date="2019-06" db="EMBL/GenBank/DDBJ databases">
        <title>Sequencing the genomes of 1000 actinobacteria strains.</title>
        <authorList>
            <person name="Klenk H.-P."/>
        </authorList>
    </citation>
    <scope>NUCLEOTIDE SEQUENCE [LARGE SCALE GENOMIC DNA]</scope>
    <source>
        <strain evidence="13 14">DSM 17305</strain>
    </source>
</reference>
<keyword evidence="8" id="KW-0238">DNA-binding</keyword>
<sequence length="690" mass="75545">MTDEPIEIDANQSADPIGPSDSAVPDASQLPEMLDAIPSNIVEREYDASAIQVLEGLDAVRKRPGMYIGSTGERGLHHLVTEVVDNAVDEAMAGYGDRIVVTLLADGGVRVDDNGRGIPVDIVESEGKPAVTVVLTVLHAGGKFGGGGYKVSGGLHGVGVSVVNALSTRLQVDVKKNGKLYTQSFTNGVPDADLAEIGTSEANGTTITFWASPDVFETTTYSYETLATRFREYAFLNKGLELVIRDERPDHLDEDGKPLEQSFRYDDGLVDYVKYLTGIRETVHRDVISFEAAAADDTMSLEVALQWSGSFQESVHTFANAINTHEGGTHEEGFRAALTSLVNSFGEDQGMIKKKEDRLTGDDIREGLTAIISVKLAEPQFEGQTKTKLGNTEVKGFVQRVVNDRLGAWFEQNPAEGREIIRKASAAASARIAARKARDLARNRKGLLGGGGLPGKLADCQSTNPEECEVYIVEGDSAGGSAKGGRDPKFQAILPIRGKILNVEKARIDKVLQNNEVQAIISALGTGIHEDFDEDKLRYHKIVIMADADVDGQHIRTLLLTLLFRFMRPLIERGHVYAAQPPLYKIRWSNQPHELAYTDRERDGLLEAGAEAGKKLPKENPIQRYKGLGEMNANELWDTTMDPANRVLLQITLDDAIRADETFQTLMGDDIEARRSFIQRNAKDVRFLDI</sequence>
<dbReference type="InterPro" id="IPR018522">
    <property type="entry name" value="TopoIIA_CS"/>
</dbReference>
<name>A0A542EUD6_9ACTN</name>
<dbReference type="PANTHER" id="PTHR45866:SF1">
    <property type="entry name" value="DNA GYRASE SUBUNIT B, MITOCHONDRIAL"/>
    <property type="match status" value="1"/>
</dbReference>
<evidence type="ECO:0000256" key="7">
    <source>
        <dbReference type="ARBA" id="ARBA00023029"/>
    </source>
</evidence>
<dbReference type="EC" id="5.6.2.2" evidence="10"/>
<feature type="binding site" evidence="10">
    <location>
        <position position="474"/>
    </location>
    <ligand>
        <name>Mg(2+)</name>
        <dbReference type="ChEBI" id="CHEBI:18420"/>
        <label>1</label>
        <note>catalytic</note>
    </ligand>
</feature>
<feature type="domain" description="Toprim" evidence="12">
    <location>
        <begin position="468"/>
        <end position="582"/>
    </location>
</feature>
<feature type="binding site" evidence="10">
    <location>
        <position position="549"/>
    </location>
    <ligand>
        <name>Mg(2+)</name>
        <dbReference type="ChEBI" id="CHEBI:18420"/>
        <label>2</label>
    </ligand>
</feature>
<comment type="similarity">
    <text evidence="2 10">Belongs to the type II topoisomerase GyrB family.</text>
</comment>
<comment type="subcellular location">
    <subcellularLocation>
        <location evidence="10">Cytoplasm</location>
    </subcellularLocation>
</comment>
<dbReference type="InterPro" id="IPR011557">
    <property type="entry name" value="GyrB"/>
</dbReference>
<dbReference type="InterPro" id="IPR013506">
    <property type="entry name" value="Topo_IIA_bsu_dom2"/>
</dbReference>
<dbReference type="FunFam" id="3.40.50.670:FF:000002">
    <property type="entry name" value="DNA gyrase subunit B"/>
    <property type="match status" value="1"/>
</dbReference>
<keyword evidence="10" id="KW-0963">Cytoplasm</keyword>
<dbReference type="EMBL" id="VFMM01000001">
    <property type="protein sequence ID" value="TQJ18988.1"/>
    <property type="molecule type" value="Genomic_DNA"/>
</dbReference>
<dbReference type="GO" id="GO:0003677">
    <property type="term" value="F:DNA binding"/>
    <property type="evidence" value="ECO:0007669"/>
    <property type="project" value="UniProtKB-KW"/>
</dbReference>
<dbReference type="GO" id="GO:0005694">
    <property type="term" value="C:chromosome"/>
    <property type="evidence" value="ECO:0007669"/>
    <property type="project" value="InterPro"/>
</dbReference>
<evidence type="ECO:0000256" key="6">
    <source>
        <dbReference type="ARBA" id="ARBA00022842"/>
    </source>
</evidence>
<dbReference type="NCBIfam" id="NF011501">
    <property type="entry name" value="PRK14939.1"/>
    <property type="match status" value="1"/>
</dbReference>
<dbReference type="PROSITE" id="PS00177">
    <property type="entry name" value="TOPOISOMERASE_II"/>
    <property type="match status" value="1"/>
</dbReference>
<dbReference type="Pfam" id="PF00986">
    <property type="entry name" value="DNA_gyraseB_C"/>
    <property type="match status" value="1"/>
</dbReference>
<dbReference type="InterPro" id="IPR020568">
    <property type="entry name" value="Ribosomal_Su5_D2-typ_SF"/>
</dbReference>
<keyword evidence="5 10" id="KW-0067">ATP-binding</keyword>
<dbReference type="FunFam" id="3.30.230.10:FF:000005">
    <property type="entry name" value="DNA gyrase subunit B"/>
    <property type="match status" value="1"/>
</dbReference>
<comment type="function">
    <text evidence="10">A type II topoisomerase that negatively supercoils closed circular double-stranded (ds) DNA in an ATP-dependent manner to modulate DNA topology and maintain chromosomes in an underwound state. Negative supercoiling favors strand separation, and DNA replication, transcription, recombination and repair, all of which involve strand separation. Also able to catalyze the interconversion of other topological isomers of dsDNA rings, including catenanes and knotted rings. Type II topoisomerases break and join 2 DNA strands simultaneously in an ATP-dependent manner.</text>
</comment>
<dbReference type="AlphaFoldDB" id="A0A542EUD6"/>
<dbReference type="InterPro" id="IPR003594">
    <property type="entry name" value="HATPase_dom"/>
</dbReference>
<dbReference type="InterPro" id="IPR002288">
    <property type="entry name" value="DNA_gyrase_B_C"/>
</dbReference>
<dbReference type="SMART" id="SM00433">
    <property type="entry name" value="TOP2c"/>
    <property type="match status" value="1"/>
</dbReference>
<dbReference type="InterPro" id="IPR036890">
    <property type="entry name" value="HATPase_C_sf"/>
</dbReference>
<dbReference type="InterPro" id="IPR006171">
    <property type="entry name" value="TOPRIM_dom"/>
</dbReference>
<evidence type="ECO:0000256" key="5">
    <source>
        <dbReference type="ARBA" id="ARBA00022840"/>
    </source>
</evidence>
<accession>A0A542EUD6</accession>
<dbReference type="GO" id="GO:0006265">
    <property type="term" value="P:DNA topological change"/>
    <property type="evidence" value="ECO:0007669"/>
    <property type="project" value="UniProtKB-UniRule"/>
</dbReference>
<dbReference type="OrthoDB" id="9802808at2"/>
<evidence type="ECO:0000256" key="3">
    <source>
        <dbReference type="ARBA" id="ARBA00022723"/>
    </source>
</evidence>
<dbReference type="Pfam" id="PF01751">
    <property type="entry name" value="Toprim"/>
    <property type="match status" value="1"/>
</dbReference>
<dbReference type="GO" id="GO:0006261">
    <property type="term" value="P:DNA-templated DNA replication"/>
    <property type="evidence" value="ECO:0007669"/>
    <property type="project" value="UniProtKB-UniRule"/>
</dbReference>
<comment type="miscellaneous">
    <text evidence="10">Few gyrases are as efficient as E.coli at forming negative supercoils. Not all organisms have 2 type II topoisomerases; in organisms with a single type II topoisomerase this enzyme also has to decatenate newly replicated chromosomes.</text>
</comment>
<comment type="catalytic activity">
    <reaction evidence="1 10">
        <text>ATP-dependent breakage, passage and rejoining of double-stranded DNA.</text>
        <dbReference type="EC" id="5.6.2.2"/>
    </reaction>
</comment>
<dbReference type="Gene3D" id="3.30.230.10">
    <property type="match status" value="1"/>
</dbReference>
<dbReference type="HAMAP" id="MF_01898">
    <property type="entry name" value="GyrB"/>
    <property type="match status" value="1"/>
</dbReference>
<dbReference type="SMART" id="SM00387">
    <property type="entry name" value="HATPase_c"/>
    <property type="match status" value="1"/>
</dbReference>
<evidence type="ECO:0000256" key="11">
    <source>
        <dbReference type="SAM" id="MobiDB-lite"/>
    </source>
</evidence>
<proteinExistence type="inferred from homology"/>
<keyword evidence="14" id="KW-1185">Reference proteome</keyword>
<dbReference type="InterPro" id="IPR001241">
    <property type="entry name" value="Topo_IIA"/>
</dbReference>
<dbReference type="Pfam" id="PF00204">
    <property type="entry name" value="DNA_gyraseB"/>
    <property type="match status" value="1"/>
</dbReference>
<dbReference type="GO" id="GO:0005737">
    <property type="term" value="C:cytoplasm"/>
    <property type="evidence" value="ECO:0007669"/>
    <property type="project" value="UniProtKB-SubCell"/>
</dbReference>
<dbReference type="FunFam" id="3.30.565.10:FF:000002">
    <property type="entry name" value="DNA gyrase subunit B"/>
    <property type="match status" value="1"/>
</dbReference>
<dbReference type="Proteomes" id="UP000316298">
    <property type="component" value="Unassembled WGS sequence"/>
</dbReference>
<comment type="caution">
    <text evidence="13">The sequence shown here is derived from an EMBL/GenBank/DDBJ whole genome shotgun (WGS) entry which is preliminary data.</text>
</comment>
<dbReference type="InterPro" id="IPR000565">
    <property type="entry name" value="Topo_IIA_B"/>
</dbReference>
<evidence type="ECO:0000256" key="1">
    <source>
        <dbReference type="ARBA" id="ARBA00000185"/>
    </source>
</evidence>
<keyword evidence="9 10" id="KW-0413">Isomerase</keyword>
<evidence type="ECO:0000256" key="10">
    <source>
        <dbReference type="HAMAP-Rule" id="MF_01898"/>
    </source>
</evidence>
<feature type="binding site" evidence="10">
    <location>
        <position position="547"/>
    </location>
    <ligand>
        <name>Mg(2+)</name>
        <dbReference type="ChEBI" id="CHEBI:18420"/>
        <label>2</label>
    </ligand>
</feature>
<dbReference type="InterPro" id="IPR014721">
    <property type="entry name" value="Ribsml_uS5_D2-typ_fold_subgr"/>
</dbReference>